<feature type="domain" description="Peptidase A2" evidence="2">
    <location>
        <begin position="8"/>
        <end position="93"/>
    </location>
</feature>
<dbReference type="PROSITE" id="PS50175">
    <property type="entry name" value="ASP_PROT_RETROV"/>
    <property type="match status" value="1"/>
</dbReference>
<accession>A0A8B6G447</accession>
<dbReference type="AlphaFoldDB" id="A0A8B6G447"/>
<evidence type="ECO:0000313" key="4">
    <source>
        <dbReference type="Proteomes" id="UP000596742"/>
    </source>
</evidence>
<evidence type="ECO:0000259" key="2">
    <source>
        <dbReference type="PROSITE" id="PS50175"/>
    </source>
</evidence>
<name>A0A8B6G447_MYTGA</name>
<dbReference type="GO" id="GO:0004190">
    <property type="term" value="F:aspartic-type endopeptidase activity"/>
    <property type="evidence" value="ECO:0007669"/>
    <property type="project" value="InterPro"/>
</dbReference>
<evidence type="ECO:0000256" key="1">
    <source>
        <dbReference type="ARBA" id="ARBA00022801"/>
    </source>
</evidence>
<reference evidence="3" key="1">
    <citation type="submission" date="2018-11" db="EMBL/GenBank/DDBJ databases">
        <authorList>
            <person name="Alioto T."/>
            <person name="Alioto T."/>
        </authorList>
    </citation>
    <scope>NUCLEOTIDE SEQUENCE</scope>
</reference>
<dbReference type="InterPro" id="IPR001995">
    <property type="entry name" value="Peptidase_A2_cat"/>
</dbReference>
<keyword evidence="4" id="KW-1185">Reference proteome</keyword>
<protein>
    <recommendedName>
        <fullName evidence="2">Peptidase A2 domain-containing protein</fullName>
    </recommendedName>
</protein>
<sequence>MKGNAITCRIMIDTGATVNILDKTHQNIGSQKLNKNDTIPLPYGGGQSLDVTGARELQVETKDMYGVHKFYVVKGGHGALIGYHTASLLGLDKIIQPINIQAPKTERYRSCLRHLTEYWPYFA</sequence>
<dbReference type="Proteomes" id="UP000596742">
    <property type="component" value="Unassembled WGS sequence"/>
</dbReference>
<dbReference type="SUPFAM" id="SSF50630">
    <property type="entry name" value="Acid proteases"/>
    <property type="match status" value="1"/>
</dbReference>
<gene>
    <name evidence="3" type="ORF">MGAL_10B051450</name>
</gene>
<dbReference type="EMBL" id="UYJE01007827">
    <property type="protein sequence ID" value="VDI58321.1"/>
    <property type="molecule type" value="Genomic_DNA"/>
</dbReference>
<dbReference type="InterPro" id="IPR021109">
    <property type="entry name" value="Peptidase_aspartic_dom_sf"/>
</dbReference>
<keyword evidence="1" id="KW-0378">Hydrolase</keyword>
<evidence type="ECO:0000313" key="3">
    <source>
        <dbReference type="EMBL" id="VDI58321.1"/>
    </source>
</evidence>
<dbReference type="GO" id="GO:0006508">
    <property type="term" value="P:proteolysis"/>
    <property type="evidence" value="ECO:0007669"/>
    <property type="project" value="InterPro"/>
</dbReference>
<organism evidence="3 4">
    <name type="scientific">Mytilus galloprovincialis</name>
    <name type="common">Mediterranean mussel</name>
    <dbReference type="NCBI Taxonomy" id="29158"/>
    <lineage>
        <taxon>Eukaryota</taxon>
        <taxon>Metazoa</taxon>
        <taxon>Spiralia</taxon>
        <taxon>Lophotrochozoa</taxon>
        <taxon>Mollusca</taxon>
        <taxon>Bivalvia</taxon>
        <taxon>Autobranchia</taxon>
        <taxon>Pteriomorphia</taxon>
        <taxon>Mytilida</taxon>
        <taxon>Mytiloidea</taxon>
        <taxon>Mytilidae</taxon>
        <taxon>Mytilinae</taxon>
        <taxon>Mytilus</taxon>
    </lineage>
</organism>
<dbReference type="Gene3D" id="2.40.70.10">
    <property type="entry name" value="Acid Proteases"/>
    <property type="match status" value="1"/>
</dbReference>
<proteinExistence type="predicted"/>
<comment type="caution">
    <text evidence="3">The sequence shown here is derived from an EMBL/GenBank/DDBJ whole genome shotgun (WGS) entry which is preliminary data.</text>
</comment>
<dbReference type="OrthoDB" id="10067350at2759"/>